<dbReference type="Proteomes" id="UP001287356">
    <property type="component" value="Unassembled WGS sequence"/>
</dbReference>
<sequence>MFSPHLPWPWEMLLRAEAVALGPWDASKEIVLRIWKLWPYHHWDFAITTSDDEVKEGGGQEGSGRRSEPRWQPPGQASSRVQIPGQLGKRCPGWDKPPGTLNGDGLIAFGIPMREVVGEAGVTKPDSGGIPPHGSRPQEKLMCDANVIDQLLGFGIRKLCSEARFCTNSGWMLKGSHPAWQLSGTKNDALGNWAANGWTIIPHSQSSGTLSRLELNQANLVPGNRFTGGLHGATTRADFAQSENL</sequence>
<evidence type="ECO:0000256" key="1">
    <source>
        <dbReference type="SAM" id="MobiDB-lite"/>
    </source>
</evidence>
<feature type="region of interest" description="Disordered" evidence="1">
    <location>
        <begin position="51"/>
        <end position="95"/>
    </location>
</feature>
<reference evidence="2" key="2">
    <citation type="submission" date="2023-06" db="EMBL/GenBank/DDBJ databases">
        <authorList>
            <consortium name="Lawrence Berkeley National Laboratory"/>
            <person name="Haridas S."/>
            <person name="Hensen N."/>
            <person name="Bonometti L."/>
            <person name="Westerberg I."/>
            <person name="Brannstrom I.O."/>
            <person name="Guillou S."/>
            <person name="Cros-Aarteil S."/>
            <person name="Calhoun S."/>
            <person name="Kuo A."/>
            <person name="Mondo S."/>
            <person name="Pangilinan J."/>
            <person name="Riley R."/>
            <person name="Labutti K."/>
            <person name="Andreopoulos B."/>
            <person name="Lipzen A."/>
            <person name="Chen C."/>
            <person name="Yanf M."/>
            <person name="Daum C."/>
            <person name="Ng V."/>
            <person name="Clum A."/>
            <person name="Steindorff A."/>
            <person name="Ohm R."/>
            <person name="Martin F."/>
            <person name="Silar P."/>
            <person name="Natvig D."/>
            <person name="Lalanne C."/>
            <person name="Gautier V."/>
            <person name="Ament-Velasquez S.L."/>
            <person name="Kruys A."/>
            <person name="Hutchinson M.I."/>
            <person name="Powell A.J."/>
            <person name="Barry K."/>
            <person name="Miller A.N."/>
            <person name="Grigoriev I.V."/>
            <person name="Debuchy R."/>
            <person name="Gladieux P."/>
            <person name="Thoren M.H."/>
            <person name="Johannesson H."/>
        </authorList>
    </citation>
    <scope>NUCLEOTIDE SEQUENCE</scope>
    <source>
        <strain evidence="2">CBS 958.72</strain>
    </source>
</reference>
<reference evidence="2" key="1">
    <citation type="journal article" date="2023" name="Mol. Phylogenet. Evol.">
        <title>Genome-scale phylogeny and comparative genomics of the fungal order Sordariales.</title>
        <authorList>
            <person name="Hensen N."/>
            <person name="Bonometti L."/>
            <person name="Westerberg I."/>
            <person name="Brannstrom I.O."/>
            <person name="Guillou S."/>
            <person name="Cros-Aarteil S."/>
            <person name="Calhoun S."/>
            <person name="Haridas S."/>
            <person name="Kuo A."/>
            <person name="Mondo S."/>
            <person name="Pangilinan J."/>
            <person name="Riley R."/>
            <person name="LaButti K."/>
            <person name="Andreopoulos B."/>
            <person name="Lipzen A."/>
            <person name="Chen C."/>
            <person name="Yan M."/>
            <person name="Daum C."/>
            <person name="Ng V."/>
            <person name="Clum A."/>
            <person name="Steindorff A."/>
            <person name="Ohm R.A."/>
            <person name="Martin F."/>
            <person name="Silar P."/>
            <person name="Natvig D.O."/>
            <person name="Lalanne C."/>
            <person name="Gautier V."/>
            <person name="Ament-Velasquez S.L."/>
            <person name="Kruys A."/>
            <person name="Hutchinson M.I."/>
            <person name="Powell A.J."/>
            <person name="Barry K."/>
            <person name="Miller A.N."/>
            <person name="Grigoriev I.V."/>
            <person name="Debuchy R."/>
            <person name="Gladieux P."/>
            <person name="Hiltunen Thoren M."/>
            <person name="Johannesson H."/>
        </authorList>
    </citation>
    <scope>NUCLEOTIDE SEQUENCE</scope>
    <source>
        <strain evidence="2">CBS 958.72</strain>
    </source>
</reference>
<dbReference type="EMBL" id="JAULSN010000001">
    <property type="protein sequence ID" value="KAK3384222.1"/>
    <property type="molecule type" value="Genomic_DNA"/>
</dbReference>
<name>A0AAE0NME6_9PEZI</name>
<organism evidence="2 3">
    <name type="scientific">Lasiosphaeria ovina</name>
    <dbReference type="NCBI Taxonomy" id="92902"/>
    <lineage>
        <taxon>Eukaryota</taxon>
        <taxon>Fungi</taxon>
        <taxon>Dikarya</taxon>
        <taxon>Ascomycota</taxon>
        <taxon>Pezizomycotina</taxon>
        <taxon>Sordariomycetes</taxon>
        <taxon>Sordariomycetidae</taxon>
        <taxon>Sordariales</taxon>
        <taxon>Lasiosphaeriaceae</taxon>
        <taxon>Lasiosphaeria</taxon>
    </lineage>
</organism>
<dbReference type="AlphaFoldDB" id="A0AAE0NME6"/>
<proteinExistence type="predicted"/>
<gene>
    <name evidence="2" type="ORF">B0T24DRAFT_588805</name>
</gene>
<feature type="compositionally biased region" description="Basic and acidic residues" evidence="1">
    <location>
        <begin position="55"/>
        <end position="69"/>
    </location>
</feature>
<evidence type="ECO:0000313" key="2">
    <source>
        <dbReference type="EMBL" id="KAK3384222.1"/>
    </source>
</evidence>
<evidence type="ECO:0000313" key="3">
    <source>
        <dbReference type="Proteomes" id="UP001287356"/>
    </source>
</evidence>
<protein>
    <submittedName>
        <fullName evidence="2">Uncharacterized protein</fullName>
    </submittedName>
</protein>
<accession>A0AAE0NME6</accession>
<comment type="caution">
    <text evidence="2">The sequence shown here is derived from an EMBL/GenBank/DDBJ whole genome shotgun (WGS) entry which is preliminary data.</text>
</comment>
<keyword evidence="3" id="KW-1185">Reference proteome</keyword>